<dbReference type="AlphaFoldDB" id="A0A9Q1CUI7"/>
<dbReference type="Proteomes" id="UP001152320">
    <property type="component" value="Chromosome 1"/>
</dbReference>
<dbReference type="PANTHER" id="PTHR47510:SF3">
    <property type="entry name" value="ENDO_EXONUCLEASE_PHOSPHATASE DOMAIN-CONTAINING PROTEIN"/>
    <property type="match status" value="1"/>
</dbReference>
<sequence length="521" mass="59732">MGNVQSLKNKMDELHSCVRYLQEFRQISLMSYTETWLDGSVADNCVSIDRFKLVRGDRDLNLAEKQKGGGVCLYVNEQWCHPNNVTVKHSCTTNVEILAVGLRPYYLPREFSHVIHLTVYVPNRNVAKDAAVELCSTLQDLEIAHPNSFIVVDGDFNHAHCTLKNNIGNYYQHVQCCTRGQATLDLCYSNVKEAYSAKPITKLGKSDHNMILLQPKYRPIIQRQKPKLLTVKHWSSEAIDELQASLDLTDWEVFIESTQSIDELTQTVADYINFCVDCVVPAKRIKVYPNNKPWITKEVKSIINKKKQIFGQGDMENLKSVQKELDKILRREKDLYRRKIEKHFTENNMKHVWAGIRMMSGYSNDTSKNSRLPSTSTIYANELNVFYNRFDCHDFSGENKELHEILSNRMYFKPFLVVTADEVSHEFSRLNPSKAAGPDGLQPRVQKYCSNQLANVFAFIFNLSFRSQTVPALWKRSCIIPVPKKSNISCMNDLRPVALTSVAMKTCERLALKLLKSNVGK</sequence>
<name>A0A9Q1CUI7_HOLLE</name>
<evidence type="ECO:0008006" key="3">
    <source>
        <dbReference type="Google" id="ProtNLM"/>
    </source>
</evidence>
<protein>
    <recommendedName>
        <fullName evidence="3">Endonuclease/exonuclease/phosphatase domain-containing protein</fullName>
    </recommendedName>
</protein>
<dbReference type="PANTHER" id="PTHR47510">
    <property type="entry name" value="REVERSE TRANSCRIPTASE DOMAIN-CONTAINING PROTEIN"/>
    <property type="match status" value="1"/>
</dbReference>
<keyword evidence="2" id="KW-1185">Reference proteome</keyword>
<evidence type="ECO:0000313" key="1">
    <source>
        <dbReference type="EMBL" id="KAJ8051159.1"/>
    </source>
</evidence>
<comment type="caution">
    <text evidence="1">The sequence shown here is derived from an EMBL/GenBank/DDBJ whole genome shotgun (WGS) entry which is preliminary data.</text>
</comment>
<reference evidence="1" key="1">
    <citation type="submission" date="2021-10" db="EMBL/GenBank/DDBJ databases">
        <title>Tropical sea cucumber genome reveals ecological adaptation and Cuvierian tubules defense mechanism.</title>
        <authorList>
            <person name="Chen T."/>
        </authorList>
    </citation>
    <scope>NUCLEOTIDE SEQUENCE</scope>
    <source>
        <strain evidence="1">Nanhai2018</strain>
        <tissue evidence="1">Muscle</tissue>
    </source>
</reference>
<accession>A0A9Q1CUI7</accession>
<dbReference type="OrthoDB" id="10037236at2759"/>
<dbReference type="InterPro" id="IPR036691">
    <property type="entry name" value="Endo/exonu/phosph_ase_sf"/>
</dbReference>
<organism evidence="1 2">
    <name type="scientific">Holothuria leucospilota</name>
    <name type="common">Black long sea cucumber</name>
    <name type="synonym">Mertensiothuria leucospilota</name>
    <dbReference type="NCBI Taxonomy" id="206669"/>
    <lineage>
        <taxon>Eukaryota</taxon>
        <taxon>Metazoa</taxon>
        <taxon>Echinodermata</taxon>
        <taxon>Eleutherozoa</taxon>
        <taxon>Echinozoa</taxon>
        <taxon>Holothuroidea</taxon>
        <taxon>Aspidochirotacea</taxon>
        <taxon>Aspidochirotida</taxon>
        <taxon>Holothuriidae</taxon>
        <taxon>Holothuria</taxon>
    </lineage>
</organism>
<dbReference type="EMBL" id="JAIZAY010000001">
    <property type="protein sequence ID" value="KAJ8051159.1"/>
    <property type="molecule type" value="Genomic_DNA"/>
</dbReference>
<evidence type="ECO:0000313" key="2">
    <source>
        <dbReference type="Proteomes" id="UP001152320"/>
    </source>
</evidence>
<dbReference type="SUPFAM" id="SSF56219">
    <property type="entry name" value="DNase I-like"/>
    <property type="match status" value="1"/>
</dbReference>
<gene>
    <name evidence="1" type="ORF">HOLleu_04622</name>
</gene>
<dbReference type="Gene3D" id="3.60.10.10">
    <property type="entry name" value="Endonuclease/exonuclease/phosphatase"/>
    <property type="match status" value="1"/>
</dbReference>
<proteinExistence type="predicted"/>